<dbReference type="PANTHER" id="PTHR40763">
    <property type="entry name" value="MEMBRANE PROTEIN-RELATED"/>
    <property type="match status" value="1"/>
</dbReference>
<feature type="domain" description="DUF1707" evidence="2">
    <location>
        <begin position="6"/>
        <end position="58"/>
    </location>
</feature>
<evidence type="ECO:0000259" key="2">
    <source>
        <dbReference type="Pfam" id="PF08044"/>
    </source>
</evidence>
<evidence type="ECO:0000313" key="3">
    <source>
        <dbReference type="EMBL" id="RZU33841.1"/>
    </source>
</evidence>
<dbReference type="PANTHER" id="PTHR40763:SF4">
    <property type="entry name" value="DUF1707 DOMAIN-CONTAINING PROTEIN"/>
    <property type="match status" value="1"/>
</dbReference>
<dbReference type="AlphaFoldDB" id="A0A4Q7YC71"/>
<organism evidence="3 4">
    <name type="scientific">Blastococcus saxobsidens</name>
    <dbReference type="NCBI Taxonomy" id="138336"/>
    <lineage>
        <taxon>Bacteria</taxon>
        <taxon>Bacillati</taxon>
        <taxon>Actinomycetota</taxon>
        <taxon>Actinomycetes</taxon>
        <taxon>Geodermatophilales</taxon>
        <taxon>Geodermatophilaceae</taxon>
        <taxon>Blastococcus</taxon>
    </lineage>
</organism>
<proteinExistence type="predicted"/>
<keyword evidence="1" id="KW-0472">Membrane</keyword>
<comment type="caution">
    <text evidence="3">The sequence shown here is derived from an EMBL/GenBank/DDBJ whole genome shotgun (WGS) entry which is preliminary data.</text>
</comment>
<keyword evidence="1" id="KW-1133">Transmembrane helix</keyword>
<dbReference type="EMBL" id="SHKV01000001">
    <property type="protein sequence ID" value="RZU33841.1"/>
    <property type="molecule type" value="Genomic_DNA"/>
</dbReference>
<feature type="transmembrane region" description="Helical" evidence="1">
    <location>
        <begin position="87"/>
        <end position="106"/>
    </location>
</feature>
<gene>
    <name evidence="3" type="ORF">BKA19_3580</name>
</gene>
<protein>
    <submittedName>
        <fullName evidence="3">Uncharacterized protein DUF1707</fullName>
    </submittedName>
</protein>
<dbReference type="RefSeq" id="WP_104529149.1">
    <property type="nucleotide sequence ID" value="NZ_POQT01000022.1"/>
</dbReference>
<reference evidence="3 4" key="1">
    <citation type="submission" date="2019-02" db="EMBL/GenBank/DDBJ databases">
        <title>Sequencing the genomes of 1000 actinobacteria strains.</title>
        <authorList>
            <person name="Klenk H.-P."/>
        </authorList>
    </citation>
    <scope>NUCLEOTIDE SEQUENCE [LARGE SCALE GENOMIC DNA]</scope>
    <source>
        <strain evidence="3 4">DSM 44509</strain>
    </source>
</reference>
<name>A0A4Q7YC71_9ACTN</name>
<dbReference type="Proteomes" id="UP000292507">
    <property type="component" value="Unassembled WGS sequence"/>
</dbReference>
<keyword evidence="4" id="KW-1185">Reference proteome</keyword>
<dbReference type="OrthoDB" id="3748531at2"/>
<dbReference type="Pfam" id="PF08044">
    <property type="entry name" value="DUF1707"/>
    <property type="match status" value="1"/>
</dbReference>
<feature type="transmembrane region" description="Helical" evidence="1">
    <location>
        <begin position="118"/>
        <end position="136"/>
    </location>
</feature>
<sequence length="157" mass="16445">MAQPHLRAADSDRAAVATTLGRAMSEGRLTVAEYDDRLARVYASRTYGELAELTADLPAVAARPVQARSAPPAPACGGRRHGGSHHAVAWGSWSSTAVIVLLVWGITSLAAGRFLSFWPFWVIVPWGAVLLVGQVFGGGRGAGATDGGWGVREVPGR</sequence>
<accession>A0A4Q7YC71</accession>
<keyword evidence="1" id="KW-0812">Transmembrane</keyword>
<evidence type="ECO:0000313" key="4">
    <source>
        <dbReference type="Proteomes" id="UP000292507"/>
    </source>
</evidence>
<evidence type="ECO:0000256" key="1">
    <source>
        <dbReference type="SAM" id="Phobius"/>
    </source>
</evidence>
<dbReference type="InterPro" id="IPR012551">
    <property type="entry name" value="DUF1707_SHOCT-like"/>
</dbReference>